<protein>
    <submittedName>
        <fullName evidence="3">CAP domain-containing protein</fullName>
    </submittedName>
</protein>
<dbReference type="CDD" id="cd05379">
    <property type="entry name" value="CAP_bacterial"/>
    <property type="match status" value="1"/>
</dbReference>
<name>A0A502D256_9MICO</name>
<gene>
    <name evidence="3" type="ORF">EAH86_02360</name>
</gene>
<evidence type="ECO:0000313" key="3">
    <source>
        <dbReference type="EMBL" id="TPG19845.1"/>
    </source>
</evidence>
<feature type="region of interest" description="Disordered" evidence="1">
    <location>
        <begin position="1"/>
        <end position="37"/>
    </location>
</feature>
<dbReference type="OrthoDB" id="68195at2"/>
<evidence type="ECO:0000313" key="4">
    <source>
        <dbReference type="Proteomes" id="UP000317722"/>
    </source>
</evidence>
<accession>A0A502D256</accession>
<dbReference type="PANTHER" id="PTHR31157:SF1">
    <property type="entry name" value="SCP DOMAIN-CONTAINING PROTEIN"/>
    <property type="match status" value="1"/>
</dbReference>
<dbReference type="InterPro" id="IPR035940">
    <property type="entry name" value="CAP_sf"/>
</dbReference>
<dbReference type="Proteomes" id="UP000317722">
    <property type="component" value="Unassembled WGS sequence"/>
</dbReference>
<dbReference type="PANTHER" id="PTHR31157">
    <property type="entry name" value="SCP DOMAIN-CONTAINING PROTEIN"/>
    <property type="match status" value="1"/>
</dbReference>
<comment type="caution">
    <text evidence="3">The sequence shown here is derived from an EMBL/GenBank/DDBJ whole genome shotgun (WGS) entry which is preliminary data.</text>
</comment>
<sequence length="158" mass="16455">MRTTTPTRARVPPRPRSTPKPSPKPAPKPPSGTGVTGQFLSLVNSERAKAGCGAVRSNSALQRAAQGHSADMAAKNYFSHTSKDGRTFADRIRAAGYGGSTIGENIAAGQSTASAVMRSWLASSGHRANILNCAFTAIGVGYARGGSYGHYWTQDFGG</sequence>
<dbReference type="Pfam" id="PF00188">
    <property type="entry name" value="CAP"/>
    <property type="match status" value="1"/>
</dbReference>
<reference evidence="3 4" key="1">
    <citation type="journal article" date="2019" name="Environ. Microbiol.">
        <title>Species interactions and distinct microbial communities in high Arctic permafrost affected cryosols are associated with the CH4 and CO2 gas fluxes.</title>
        <authorList>
            <person name="Altshuler I."/>
            <person name="Hamel J."/>
            <person name="Turney S."/>
            <person name="Magnuson E."/>
            <person name="Levesque R."/>
            <person name="Greer C."/>
            <person name="Whyte L.G."/>
        </authorList>
    </citation>
    <scope>NUCLEOTIDE SEQUENCE [LARGE SCALE GENOMIC DNA]</scope>
    <source>
        <strain evidence="3 4">S9.3A</strain>
    </source>
</reference>
<dbReference type="InterPro" id="IPR014044">
    <property type="entry name" value="CAP_dom"/>
</dbReference>
<organism evidence="3 4">
    <name type="scientific">Pedococcus bigeumensis</name>
    <dbReference type="NCBI Taxonomy" id="433644"/>
    <lineage>
        <taxon>Bacteria</taxon>
        <taxon>Bacillati</taxon>
        <taxon>Actinomycetota</taxon>
        <taxon>Actinomycetes</taxon>
        <taxon>Micrococcales</taxon>
        <taxon>Intrasporangiaceae</taxon>
        <taxon>Pedococcus</taxon>
    </lineage>
</organism>
<evidence type="ECO:0000256" key="1">
    <source>
        <dbReference type="SAM" id="MobiDB-lite"/>
    </source>
</evidence>
<feature type="compositionally biased region" description="Low complexity" evidence="1">
    <location>
        <begin position="1"/>
        <end position="10"/>
    </location>
</feature>
<keyword evidence="4" id="KW-1185">Reference proteome</keyword>
<evidence type="ECO:0000259" key="2">
    <source>
        <dbReference type="Pfam" id="PF00188"/>
    </source>
</evidence>
<dbReference type="SUPFAM" id="SSF55797">
    <property type="entry name" value="PR-1-like"/>
    <property type="match status" value="1"/>
</dbReference>
<dbReference type="EMBL" id="RCZM01000001">
    <property type="protein sequence ID" value="TPG19845.1"/>
    <property type="molecule type" value="Genomic_DNA"/>
</dbReference>
<feature type="compositionally biased region" description="Pro residues" evidence="1">
    <location>
        <begin position="12"/>
        <end position="30"/>
    </location>
</feature>
<dbReference type="Gene3D" id="3.40.33.10">
    <property type="entry name" value="CAP"/>
    <property type="match status" value="1"/>
</dbReference>
<dbReference type="AlphaFoldDB" id="A0A502D256"/>
<proteinExistence type="predicted"/>
<feature type="domain" description="SCP" evidence="2">
    <location>
        <begin position="40"/>
        <end position="156"/>
    </location>
</feature>